<gene>
    <name evidence="1" type="ORF">PACLA_8A035553</name>
</gene>
<evidence type="ECO:0000313" key="2">
    <source>
        <dbReference type="Proteomes" id="UP001152795"/>
    </source>
</evidence>
<dbReference type="Proteomes" id="UP001152795">
    <property type="component" value="Unassembled WGS sequence"/>
</dbReference>
<dbReference type="EMBL" id="CACRXK020005248">
    <property type="protein sequence ID" value="CAB4005605.1"/>
    <property type="molecule type" value="Genomic_DNA"/>
</dbReference>
<name>A0A6S7HI24_PARCT</name>
<organism evidence="1 2">
    <name type="scientific">Paramuricea clavata</name>
    <name type="common">Red gorgonian</name>
    <name type="synonym">Violescent sea-whip</name>
    <dbReference type="NCBI Taxonomy" id="317549"/>
    <lineage>
        <taxon>Eukaryota</taxon>
        <taxon>Metazoa</taxon>
        <taxon>Cnidaria</taxon>
        <taxon>Anthozoa</taxon>
        <taxon>Octocorallia</taxon>
        <taxon>Malacalcyonacea</taxon>
        <taxon>Plexauridae</taxon>
        <taxon>Paramuricea</taxon>
    </lineage>
</organism>
<sequence>MFYVLDVIYARYKETLMTLVKRAADSDDAAIIAGGLYHKLASGHMILTCVVLKKALAITTNLSDLLQSSQIRSHFSDTEVDVSKFTKDFVVKVCDKISAEMILRFPPENMVILKGMNSLNATSARYLDEQLLSQLVDHYGTDILDLNKTLLQLEVQKFKLQCDPNIQLNATNVDPKFYPNLMKLFHLK</sequence>
<proteinExistence type="predicted"/>
<protein>
    <submittedName>
        <fullName evidence="1">Uncharacterized protein</fullName>
    </submittedName>
</protein>
<dbReference type="AlphaFoldDB" id="A0A6S7HI24"/>
<reference evidence="1" key="1">
    <citation type="submission" date="2020-04" db="EMBL/GenBank/DDBJ databases">
        <authorList>
            <person name="Alioto T."/>
            <person name="Alioto T."/>
            <person name="Gomez Garrido J."/>
        </authorList>
    </citation>
    <scope>NUCLEOTIDE SEQUENCE</scope>
    <source>
        <strain evidence="1">A484AB</strain>
    </source>
</reference>
<accession>A0A6S7HI24</accession>
<keyword evidence="2" id="KW-1185">Reference proteome</keyword>
<evidence type="ECO:0000313" key="1">
    <source>
        <dbReference type="EMBL" id="CAB4005605.1"/>
    </source>
</evidence>
<comment type="caution">
    <text evidence="1">The sequence shown here is derived from an EMBL/GenBank/DDBJ whole genome shotgun (WGS) entry which is preliminary data.</text>
</comment>